<gene>
    <name evidence="3" type="ORF">EG328_002369</name>
</gene>
<evidence type="ECO:0000313" key="3">
    <source>
        <dbReference type="EMBL" id="KAE9976841.1"/>
    </source>
</evidence>
<dbReference type="InterPro" id="IPR053175">
    <property type="entry name" value="DHMBA_Reg_Transcription_Factor"/>
</dbReference>
<sequence>MVFCGKPSPACGSCRQRRIKCDLKKPGCSQCSNASTICPGYRNVLDLCFRDESQAVARKVQKKQKHLAVQSRGKPRTCKSPSPTLDPALVSSDLCTDFASFDLASAISKTLTLPIEEIATSHFFSTYVPDGHFHYLPQLYSDIGPGSSLFPVVHAVAIANLSREMRAPELQAEAQFQYARALAATNCALACPQQAVEDSTLASVLLLSLFETMTQQYRQMPSSWSSHIEGATALLKMRGLEQFDSKLGSQLYIQVSSSIRISSAQRCTRVPADFLDFNEMALPFLDANNPTLRVSLLVDAFARFREAVANKNFGDSGFIIDTALQLDQSVLMLLSTLPDGCDYEVIHLAKSEPGVFEGITHKYRDHRVAQLWNSLRMIRIFLNEAAHREISALIGADYESYGLDVPTEWILLQEMCARNAQRIASDICASVPQFTKLSPGQPLAVATAAFLLWPLSAAGESYLSPEPLRLYAIDRLKFLGREARLPQALWAAQMLEEHEKLEDW</sequence>
<dbReference type="SUPFAM" id="SSF57701">
    <property type="entry name" value="Zn2/Cys6 DNA-binding domain"/>
    <property type="match status" value="1"/>
</dbReference>
<dbReference type="Gene3D" id="4.10.240.10">
    <property type="entry name" value="Zn(2)-C6 fungal-type DNA-binding domain"/>
    <property type="match status" value="1"/>
</dbReference>
<dbReference type="InterPro" id="IPR036864">
    <property type="entry name" value="Zn2-C6_fun-type_DNA-bd_sf"/>
</dbReference>
<dbReference type="Pfam" id="PF11951">
    <property type="entry name" value="Fungal_trans_2"/>
    <property type="match status" value="1"/>
</dbReference>
<dbReference type="EMBL" id="WNWS01000165">
    <property type="protein sequence ID" value="KAE9976841.1"/>
    <property type="molecule type" value="Genomic_DNA"/>
</dbReference>
<dbReference type="PANTHER" id="PTHR38791:SF5">
    <property type="entry name" value="TRANSCRIPTION FACTOR DBAG-RELATED"/>
    <property type="match status" value="1"/>
</dbReference>
<dbReference type="Pfam" id="PF00172">
    <property type="entry name" value="Zn_clus"/>
    <property type="match status" value="1"/>
</dbReference>
<reference evidence="3 4" key="1">
    <citation type="submission" date="2018-12" db="EMBL/GenBank/DDBJ databases">
        <title>Venturia inaequalis Genome Resource.</title>
        <authorList>
            <person name="Lichtner F.J."/>
        </authorList>
    </citation>
    <scope>NUCLEOTIDE SEQUENCE [LARGE SCALE GENOMIC DNA]</scope>
    <source>
        <strain evidence="3 4">120213</strain>
    </source>
</reference>
<evidence type="ECO:0000313" key="4">
    <source>
        <dbReference type="Proteomes" id="UP000447873"/>
    </source>
</evidence>
<dbReference type="InterPro" id="IPR001138">
    <property type="entry name" value="Zn2Cys6_DnaBD"/>
</dbReference>
<dbReference type="Proteomes" id="UP000447873">
    <property type="component" value="Unassembled WGS sequence"/>
</dbReference>
<feature type="domain" description="Zn(2)-C6 fungal-type" evidence="2">
    <location>
        <begin position="10"/>
        <end position="38"/>
    </location>
</feature>
<dbReference type="AlphaFoldDB" id="A0A8H3Z1V3"/>
<proteinExistence type="predicted"/>
<dbReference type="GO" id="GO:0000981">
    <property type="term" value="F:DNA-binding transcription factor activity, RNA polymerase II-specific"/>
    <property type="evidence" value="ECO:0007669"/>
    <property type="project" value="InterPro"/>
</dbReference>
<keyword evidence="1" id="KW-0539">Nucleus</keyword>
<comment type="caution">
    <text evidence="3">The sequence shown here is derived from an EMBL/GenBank/DDBJ whole genome shotgun (WGS) entry which is preliminary data.</text>
</comment>
<name>A0A8H3Z1V3_VENIN</name>
<dbReference type="GO" id="GO:0008270">
    <property type="term" value="F:zinc ion binding"/>
    <property type="evidence" value="ECO:0007669"/>
    <property type="project" value="InterPro"/>
</dbReference>
<evidence type="ECO:0000256" key="1">
    <source>
        <dbReference type="ARBA" id="ARBA00023242"/>
    </source>
</evidence>
<dbReference type="SMART" id="SM00066">
    <property type="entry name" value="GAL4"/>
    <property type="match status" value="1"/>
</dbReference>
<dbReference type="PROSITE" id="PS00463">
    <property type="entry name" value="ZN2_CY6_FUNGAL_1"/>
    <property type="match status" value="1"/>
</dbReference>
<dbReference type="PANTHER" id="PTHR38791">
    <property type="entry name" value="ZN(II)2CYS6 TRANSCRIPTION FACTOR (EUROFUNG)-RELATED-RELATED"/>
    <property type="match status" value="1"/>
</dbReference>
<protein>
    <recommendedName>
        <fullName evidence="2">Zn(2)-C6 fungal-type domain-containing protein</fullName>
    </recommendedName>
</protein>
<evidence type="ECO:0000259" key="2">
    <source>
        <dbReference type="PROSITE" id="PS50048"/>
    </source>
</evidence>
<dbReference type="InterPro" id="IPR021858">
    <property type="entry name" value="Fun_TF"/>
</dbReference>
<dbReference type="CDD" id="cd00067">
    <property type="entry name" value="GAL4"/>
    <property type="match status" value="1"/>
</dbReference>
<accession>A0A8H3Z1V3</accession>
<organism evidence="3 4">
    <name type="scientific">Venturia inaequalis</name>
    <name type="common">Apple scab fungus</name>
    <dbReference type="NCBI Taxonomy" id="5025"/>
    <lineage>
        <taxon>Eukaryota</taxon>
        <taxon>Fungi</taxon>
        <taxon>Dikarya</taxon>
        <taxon>Ascomycota</taxon>
        <taxon>Pezizomycotina</taxon>
        <taxon>Dothideomycetes</taxon>
        <taxon>Pleosporomycetidae</taxon>
        <taxon>Venturiales</taxon>
        <taxon>Venturiaceae</taxon>
        <taxon>Venturia</taxon>
    </lineage>
</organism>
<dbReference type="PROSITE" id="PS50048">
    <property type="entry name" value="ZN2_CY6_FUNGAL_2"/>
    <property type="match status" value="1"/>
</dbReference>